<evidence type="ECO:0000256" key="3">
    <source>
        <dbReference type="ARBA" id="ARBA00005002"/>
    </source>
</evidence>
<dbReference type="InterPro" id="IPR011334">
    <property type="entry name" value="UDP-acyl_GlcNac_deAcase_C"/>
</dbReference>
<dbReference type="InterPro" id="IPR020568">
    <property type="entry name" value="Ribosomal_Su5_D2-typ_SF"/>
</dbReference>
<dbReference type="SUPFAM" id="SSF54211">
    <property type="entry name" value="Ribosomal protein S5 domain 2-like"/>
    <property type="match status" value="2"/>
</dbReference>
<dbReference type="HAMAP" id="MF_00388">
    <property type="entry name" value="LpxC"/>
    <property type="match status" value="1"/>
</dbReference>
<evidence type="ECO:0000256" key="2">
    <source>
        <dbReference type="ARBA" id="ARBA00002923"/>
    </source>
</evidence>
<dbReference type="NCBIfam" id="TIGR00325">
    <property type="entry name" value="lpxC"/>
    <property type="match status" value="1"/>
</dbReference>
<gene>
    <name evidence="12" type="primary">lpxC</name>
    <name evidence="13" type="ORF">BRW62_06745</name>
</gene>
<keyword evidence="9 12" id="KW-0862">Zinc</keyword>
<keyword evidence="8 12" id="KW-0378">Hydrolase</keyword>
<reference evidence="13 14" key="1">
    <citation type="submission" date="2016-11" db="EMBL/GenBank/DDBJ databases">
        <title>Complete genome sequence of thermophilic cyanobacteria strain Synechococcus sp. PCC6715.</title>
        <authorList>
            <person name="Tang J."/>
            <person name="Daroch M."/>
            <person name="Liang Y."/>
            <person name="Jiang D."/>
            <person name="Shah M."/>
        </authorList>
    </citation>
    <scope>NUCLEOTIDE SEQUENCE [LARGE SCALE GENOMIC DNA]</scope>
    <source>
        <strain evidence="13 14">PCC 6715</strain>
    </source>
</reference>
<dbReference type="GO" id="GO:0009245">
    <property type="term" value="P:lipid A biosynthetic process"/>
    <property type="evidence" value="ECO:0007669"/>
    <property type="project" value="UniProtKB-UniRule"/>
</dbReference>
<evidence type="ECO:0000313" key="14">
    <source>
        <dbReference type="Proteomes" id="UP000231057"/>
    </source>
</evidence>
<comment type="similarity">
    <text evidence="12">Belongs to the LpxC family.</text>
</comment>
<dbReference type="InterPro" id="IPR015870">
    <property type="entry name" value="UDP-acyl_N-AcGlcN_deAcase_N"/>
</dbReference>
<reference evidence="14" key="2">
    <citation type="journal article" date="2022" name="Front. Microbiol.">
        <title>Comparative Genomic Analysis Revealed Distinct Molecular Components and Organization of CO2-Concentrating Mechanism in Thermophilic Cyanobacteria.</title>
        <authorList>
            <person name="Tang J."/>
            <person name="Zhou H."/>
            <person name="Yao D."/>
            <person name="Riaz S."/>
            <person name="You D."/>
            <person name="Klepacz-Smolka A."/>
            <person name="Daroch M."/>
        </authorList>
    </citation>
    <scope>NUCLEOTIDE SEQUENCE [LARGE SCALE GENOMIC DNA]</scope>
    <source>
        <strain evidence="14">PCC 6715</strain>
    </source>
</reference>
<dbReference type="EMBL" id="CP018092">
    <property type="protein sequence ID" value="ATS18503.1"/>
    <property type="molecule type" value="Genomic_DNA"/>
</dbReference>
<dbReference type="KEGG" id="slw:BRW62_06745"/>
<dbReference type="GO" id="GO:0046872">
    <property type="term" value="F:metal ion binding"/>
    <property type="evidence" value="ECO:0007669"/>
    <property type="project" value="UniProtKB-KW"/>
</dbReference>
<evidence type="ECO:0000256" key="12">
    <source>
        <dbReference type="HAMAP-Rule" id="MF_00388"/>
    </source>
</evidence>
<evidence type="ECO:0000256" key="1">
    <source>
        <dbReference type="ARBA" id="ARBA00001947"/>
    </source>
</evidence>
<accession>A0A2D2Q1X3</accession>
<dbReference type="PANTHER" id="PTHR33694">
    <property type="entry name" value="UDP-3-O-ACYL-N-ACETYLGLUCOSAMINE DEACETYLASE 1, MITOCHONDRIAL-RELATED"/>
    <property type="match status" value="1"/>
</dbReference>
<comment type="function">
    <text evidence="2 12">Catalyzes the hydrolysis of UDP-3-O-myristoyl-N-acetylglucosamine to form UDP-3-O-myristoylglucosamine and acetate, the committed step in lipid A biosynthesis.</text>
</comment>
<dbReference type="GO" id="GO:0103117">
    <property type="term" value="F:UDP-3-O-acyl-N-acetylglucosamine deacetylase activity"/>
    <property type="evidence" value="ECO:0007669"/>
    <property type="project" value="UniProtKB-UniRule"/>
</dbReference>
<evidence type="ECO:0000313" key="13">
    <source>
        <dbReference type="EMBL" id="ATS18503.1"/>
    </source>
</evidence>
<sequence>MHTAPLPTAVDSSCQHTLAAPQHWSGVGLHSGCEVSVTLQPAPANSGRCFVRVDLPQHPKIPARIDHVQSTQLATELVGAGASVRTVEHLLAALAIAGVDNVVIEVSGAEVPVLDGSAQPWLDGILAVGLAAQEAQRPCGALREPITLYEGDAFVSAVPAPATRVSYGIDFAYVAIGRQWCSFSPAELATEIAPARTFGFAEQVEYLRAQGLIQGGSLDNALVCSATGWLNPPLRFADEPVRHKLLDFWGDLALLGVPPTAHYVAYKASHHLHTQLARAIAPRLSPASTHSRL</sequence>
<keyword evidence="5 12" id="KW-0444">Lipid biosynthesis</keyword>
<feature type="active site" description="Proton donor" evidence="12">
    <location>
        <position position="270"/>
    </location>
</feature>
<evidence type="ECO:0000256" key="9">
    <source>
        <dbReference type="ARBA" id="ARBA00022833"/>
    </source>
</evidence>
<dbReference type="GO" id="GO:0016020">
    <property type="term" value="C:membrane"/>
    <property type="evidence" value="ECO:0007669"/>
    <property type="project" value="GOC"/>
</dbReference>
<dbReference type="RefSeq" id="WP_099798852.1">
    <property type="nucleotide sequence ID" value="NZ_CP018092.1"/>
</dbReference>
<keyword evidence="6 12" id="KW-0441">Lipid A biosynthesis</keyword>
<dbReference type="EC" id="3.5.1.108" evidence="4 12"/>
<evidence type="ECO:0000256" key="4">
    <source>
        <dbReference type="ARBA" id="ARBA00012745"/>
    </source>
</evidence>
<comment type="cofactor">
    <cofactor evidence="1 12">
        <name>Zn(2+)</name>
        <dbReference type="ChEBI" id="CHEBI:29105"/>
    </cofactor>
</comment>
<evidence type="ECO:0000256" key="8">
    <source>
        <dbReference type="ARBA" id="ARBA00022801"/>
    </source>
</evidence>
<dbReference type="PANTHER" id="PTHR33694:SF1">
    <property type="entry name" value="UDP-3-O-ACYL-N-ACETYLGLUCOSAMINE DEACETYLASE 1, MITOCHONDRIAL-RELATED"/>
    <property type="match status" value="1"/>
</dbReference>
<feature type="binding site" evidence="12">
    <location>
        <position position="243"/>
    </location>
    <ligand>
        <name>Zn(2+)</name>
        <dbReference type="ChEBI" id="CHEBI:29105"/>
    </ligand>
</feature>
<keyword evidence="10 12" id="KW-0443">Lipid metabolism</keyword>
<comment type="pathway">
    <text evidence="3 12">Glycolipid biosynthesis; lipid IV(A) biosynthesis; lipid IV(A) from (3R)-3-hydroxytetradecanoyl-[acyl-carrier-protein] and UDP-N-acetyl-alpha-D-glucosamine: step 2/6.</text>
</comment>
<dbReference type="UniPathway" id="UPA00359">
    <property type="reaction ID" value="UER00478"/>
</dbReference>
<evidence type="ECO:0000256" key="10">
    <source>
        <dbReference type="ARBA" id="ARBA00023098"/>
    </source>
</evidence>
<organism evidence="13 14">
    <name type="scientific">Parathermosynechococcus lividus PCC 6715</name>
    <dbReference type="NCBI Taxonomy" id="1917166"/>
    <lineage>
        <taxon>Bacteria</taxon>
        <taxon>Bacillati</taxon>
        <taxon>Cyanobacteriota</taxon>
        <taxon>Cyanophyceae</taxon>
        <taxon>Acaryochloridales</taxon>
        <taxon>Thermosynechococcaceae</taxon>
        <taxon>Parathermosynechococcus</taxon>
    </lineage>
</organism>
<keyword evidence="7 12" id="KW-0479">Metal-binding</keyword>
<dbReference type="Gene3D" id="3.30.230.20">
    <property type="entry name" value="lpxc deacetylase, domain 1"/>
    <property type="match status" value="1"/>
</dbReference>
<dbReference type="Gene3D" id="3.30.1700.10">
    <property type="entry name" value="lpxc deacetylase, domain 2"/>
    <property type="match status" value="1"/>
</dbReference>
<protein>
    <recommendedName>
        <fullName evidence="4 12">UDP-3-O-acyl-N-acetylglucosamine deacetylase</fullName>
        <shortName evidence="12">UDP-3-O-acyl-GlcNAc deacetylase</shortName>
        <ecNumber evidence="4 12">3.5.1.108</ecNumber>
    </recommendedName>
    <alternativeName>
        <fullName evidence="12">UDP-3-O-[R-3-hydroxymyristoyl]-N-acetylglucosamine deacetylase</fullName>
    </alternativeName>
</protein>
<feature type="binding site" evidence="12">
    <location>
        <position position="89"/>
    </location>
    <ligand>
        <name>Zn(2+)</name>
        <dbReference type="ChEBI" id="CHEBI:29105"/>
    </ligand>
</feature>
<dbReference type="InterPro" id="IPR004463">
    <property type="entry name" value="UDP-acyl_GlcNac_deAcase"/>
</dbReference>
<evidence type="ECO:0000256" key="7">
    <source>
        <dbReference type="ARBA" id="ARBA00022723"/>
    </source>
</evidence>
<comment type="catalytic activity">
    <reaction evidence="11 12">
        <text>a UDP-3-O-[(3R)-3-hydroxyacyl]-N-acetyl-alpha-D-glucosamine + H2O = a UDP-3-O-[(3R)-3-hydroxyacyl]-alpha-D-glucosamine + acetate</text>
        <dbReference type="Rhea" id="RHEA:67816"/>
        <dbReference type="ChEBI" id="CHEBI:15377"/>
        <dbReference type="ChEBI" id="CHEBI:30089"/>
        <dbReference type="ChEBI" id="CHEBI:137740"/>
        <dbReference type="ChEBI" id="CHEBI:173225"/>
        <dbReference type="EC" id="3.5.1.108"/>
    </reaction>
</comment>
<proteinExistence type="inferred from homology"/>
<feature type="binding site" evidence="12">
    <location>
        <position position="247"/>
    </location>
    <ligand>
        <name>Zn(2+)</name>
        <dbReference type="ChEBI" id="CHEBI:29105"/>
    </ligand>
</feature>
<evidence type="ECO:0000256" key="5">
    <source>
        <dbReference type="ARBA" id="ARBA00022516"/>
    </source>
</evidence>
<keyword evidence="14" id="KW-1185">Reference proteome</keyword>
<dbReference type="Proteomes" id="UP000231057">
    <property type="component" value="Chromosome"/>
</dbReference>
<dbReference type="AlphaFoldDB" id="A0A2D2Q1X3"/>
<dbReference type="Pfam" id="PF03331">
    <property type="entry name" value="LpxC"/>
    <property type="match status" value="1"/>
</dbReference>
<evidence type="ECO:0000256" key="11">
    <source>
        <dbReference type="ARBA" id="ARBA00024535"/>
    </source>
</evidence>
<name>A0A2D2Q1X3_PARLV</name>
<evidence type="ECO:0000256" key="6">
    <source>
        <dbReference type="ARBA" id="ARBA00022556"/>
    </source>
</evidence>
<dbReference type="OrthoDB" id="9772788at2"/>